<evidence type="ECO:0000256" key="1">
    <source>
        <dbReference type="ARBA" id="ARBA00000085"/>
    </source>
</evidence>
<dbReference type="GO" id="GO:0000155">
    <property type="term" value="F:phosphorelay sensor kinase activity"/>
    <property type="evidence" value="ECO:0007669"/>
    <property type="project" value="InterPro"/>
</dbReference>
<evidence type="ECO:0000313" key="6">
    <source>
        <dbReference type="Proteomes" id="UP000539957"/>
    </source>
</evidence>
<evidence type="ECO:0000259" key="4">
    <source>
        <dbReference type="PROSITE" id="PS50112"/>
    </source>
</evidence>
<dbReference type="InterPro" id="IPR003018">
    <property type="entry name" value="GAF"/>
</dbReference>
<dbReference type="Proteomes" id="UP000539957">
    <property type="component" value="Unassembled WGS sequence"/>
</dbReference>
<dbReference type="Gene3D" id="3.30.450.20">
    <property type="entry name" value="PAS domain"/>
    <property type="match status" value="1"/>
</dbReference>
<dbReference type="InterPro" id="IPR035965">
    <property type="entry name" value="PAS-like_dom_sf"/>
</dbReference>
<dbReference type="NCBIfam" id="TIGR00229">
    <property type="entry name" value="sensory_box"/>
    <property type="match status" value="1"/>
</dbReference>
<dbReference type="SUPFAM" id="SSF47384">
    <property type="entry name" value="Homodimeric domain of signal transducing histidine kinase"/>
    <property type="match status" value="1"/>
</dbReference>
<protein>
    <recommendedName>
        <fullName evidence="2">histidine kinase</fullName>
        <ecNumber evidence="2">2.7.13.3</ecNumber>
    </recommendedName>
</protein>
<feature type="domain" description="PAS" evidence="4">
    <location>
        <begin position="163"/>
        <end position="209"/>
    </location>
</feature>
<dbReference type="Gene3D" id="3.30.450.40">
    <property type="match status" value="1"/>
</dbReference>
<keyword evidence="6" id="KW-1185">Reference proteome</keyword>
<name>A0A7W7N379_9CAUL</name>
<dbReference type="EMBL" id="JACHKY010000003">
    <property type="protein sequence ID" value="MBB4798123.1"/>
    <property type="molecule type" value="Genomic_DNA"/>
</dbReference>
<comment type="caution">
    <text evidence="5">The sequence shown here is derived from an EMBL/GenBank/DDBJ whole genome shotgun (WGS) entry which is preliminary data.</text>
</comment>
<comment type="catalytic activity">
    <reaction evidence="1">
        <text>ATP + protein L-histidine = ADP + protein N-phospho-L-histidine.</text>
        <dbReference type="EC" id="2.7.13.3"/>
    </reaction>
</comment>
<dbReference type="PANTHER" id="PTHR43102:SF2">
    <property type="entry name" value="GAF DOMAIN-CONTAINING PROTEIN"/>
    <property type="match status" value="1"/>
</dbReference>
<dbReference type="InterPro" id="IPR036097">
    <property type="entry name" value="HisK_dim/P_sf"/>
</dbReference>
<dbReference type="InterPro" id="IPR029016">
    <property type="entry name" value="GAF-like_dom_sf"/>
</dbReference>
<dbReference type="InterPro" id="IPR003661">
    <property type="entry name" value="HisK_dim/P_dom"/>
</dbReference>
<dbReference type="InterPro" id="IPR000014">
    <property type="entry name" value="PAS"/>
</dbReference>
<evidence type="ECO:0000256" key="3">
    <source>
        <dbReference type="SAM" id="MobiDB-lite"/>
    </source>
</evidence>
<gene>
    <name evidence="5" type="ORF">HNP32_001867</name>
</gene>
<organism evidence="5 6">
    <name type="scientific">Brevundimonas bullata</name>
    <dbReference type="NCBI Taxonomy" id="13160"/>
    <lineage>
        <taxon>Bacteria</taxon>
        <taxon>Pseudomonadati</taxon>
        <taxon>Pseudomonadota</taxon>
        <taxon>Alphaproteobacteria</taxon>
        <taxon>Caulobacterales</taxon>
        <taxon>Caulobacteraceae</taxon>
        <taxon>Brevundimonas</taxon>
    </lineage>
</organism>
<reference evidence="5 6" key="1">
    <citation type="submission" date="2020-08" db="EMBL/GenBank/DDBJ databases">
        <title>Functional genomics of gut bacteria from endangered species of beetles.</title>
        <authorList>
            <person name="Carlos-Shanley C."/>
        </authorList>
    </citation>
    <scope>NUCLEOTIDE SEQUENCE [LARGE SCALE GENOMIC DNA]</scope>
    <source>
        <strain evidence="5 6">S00123</strain>
    </source>
</reference>
<sequence length="388" mass="41721">MLIPEKPHDEVERLAMVRSLGRDGYQEDAVLCGILDLVRRHSGAPSAFISLLDEDYQRFVTRSGVDLMQTDRSVALCGHAILQPDEVLWVPDARLDARFHDNPLVLGPPAIRFYAGAPLVVNGRAVGSLCLIAPEPRSFDAEIASLLQDLSRIAAERLAGRQRYRALERALEAAADAVIMADEDNRYIYWSPGAERLFGYSATEALGQTGELIGLTCQTIQALALGEGFQGVGAVLDGARAEATARCKDGSIINVEVSLAVWHESGVKRTSAAIRNISEREAQKAALIRSKTEAEAASVAKSAFLANMSHELRTPLNGVIGVVELLADTPLSDHQRELAGIIQTSADQLRSLIGDILDLAGSSPARSRSPRTSSICPPRLNGLASSAR</sequence>
<dbReference type="CDD" id="cd00130">
    <property type="entry name" value="PAS"/>
    <property type="match status" value="1"/>
</dbReference>
<dbReference type="SMART" id="SM00091">
    <property type="entry name" value="PAS"/>
    <property type="match status" value="1"/>
</dbReference>
<dbReference type="Pfam" id="PF00512">
    <property type="entry name" value="HisKA"/>
    <property type="match status" value="1"/>
</dbReference>
<dbReference type="SUPFAM" id="SSF55781">
    <property type="entry name" value="GAF domain-like"/>
    <property type="match status" value="1"/>
</dbReference>
<dbReference type="Pfam" id="PF01590">
    <property type="entry name" value="GAF"/>
    <property type="match status" value="1"/>
</dbReference>
<dbReference type="PROSITE" id="PS50112">
    <property type="entry name" value="PAS"/>
    <property type="match status" value="1"/>
</dbReference>
<dbReference type="PANTHER" id="PTHR43102">
    <property type="entry name" value="SLR1143 PROTEIN"/>
    <property type="match status" value="1"/>
</dbReference>
<dbReference type="Pfam" id="PF13188">
    <property type="entry name" value="PAS_8"/>
    <property type="match status" value="1"/>
</dbReference>
<dbReference type="SUPFAM" id="SSF55785">
    <property type="entry name" value="PYP-like sensor domain (PAS domain)"/>
    <property type="match status" value="1"/>
</dbReference>
<feature type="compositionally biased region" description="Low complexity" evidence="3">
    <location>
        <begin position="362"/>
        <end position="374"/>
    </location>
</feature>
<dbReference type="EC" id="2.7.13.3" evidence="2"/>
<dbReference type="CDD" id="cd00082">
    <property type="entry name" value="HisKA"/>
    <property type="match status" value="1"/>
</dbReference>
<dbReference type="RefSeq" id="WP_184269352.1">
    <property type="nucleotide sequence ID" value="NZ_JACHKY010000003.1"/>
</dbReference>
<dbReference type="SMART" id="SM00065">
    <property type="entry name" value="GAF"/>
    <property type="match status" value="1"/>
</dbReference>
<dbReference type="AlphaFoldDB" id="A0A7W7N379"/>
<evidence type="ECO:0000256" key="2">
    <source>
        <dbReference type="ARBA" id="ARBA00012438"/>
    </source>
</evidence>
<proteinExistence type="predicted"/>
<evidence type="ECO:0000313" key="5">
    <source>
        <dbReference type="EMBL" id="MBB4798123.1"/>
    </source>
</evidence>
<dbReference type="Gene3D" id="1.10.287.130">
    <property type="match status" value="1"/>
</dbReference>
<feature type="region of interest" description="Disordered" evidence="3">
    <location>
        <begin position="362"/>
        <end position="388"/>
    </location>
</feature>
<accession>A0A7W7N379</accession>
<dbReference type="SMART" id="SM00388">
    <property type="entry name" value="HisKA"/>
    <property type="match status" value="1"/>
</dbReference>